<dbReference type="EMBL" id="CAJOBC010006540">
    <property type="protein sequence ID" value="CAF3902457.1"/>
    <property type="molecule type" value="Genomic_DNA"/>
</dbReference>
<evidence type="ECO:0000313" key="4">
    <source>
        <dbReference type="Proteomes" id="UP000663829"/>
    </source>
</evidence>
<dbReference type="Proteomes" id="UP000663829">
    <property type="component" value="Unassembled WGS sequence"/>
</dbReference>
<dbReference type="AlphaFoldDB" id="A0A814RTP0"/>
<evidence type="ECO:0000313" key="3">
    <source>
        <dbReference type="EMBL" id="CAF3902457.1"/>
    </source>
</evidence>
<feature type="non-terminal residue" evidence="2">
    <location>
        <position position="1"/>
    </location>
</feature>
<reference evidence="2" key="1">
    <citation type="submission" date="2021-02" db="EMBL/GenBank/DDBJ databases">
        <authorList>
            <person name="Nowell W R."/>
        </authorList>
    </citation>
    <scope>NUCLEOTIDE SEQUENCE</scope>
</reference>
<gene>
    <name evidence="2" type="ORF">GPM918_LOCUS20571</name>
    <name evidence="3" type="ORF">SRO942_LOCUS20568</name>
</gene>
<keyword evidence="4" id="KW-1185">Reference proteome</keyword>
<proteinExistence type="predicted"/>
<sequence>GYTNFPPAKSEFHKPAPTDGLDCQVSLGFQVALSITLEFILTGTLALNPYIAYDITIAQNAKNNSVYDTTGVLSINFDIYVQGTLGIVIKGKYSKIWLSSRYVGKDQPNPQIASTLKPVDGSRATAGGIANLDQTTTTPGPKKRRLENTETDKGCLLTGSRLWTISYSKGIDQQSLSFTLSAFLGGVAEQEDDAKVVVLFLNNDYHTIQTEQIGPVSAKDRQDKTSLLNQTKTGVIKSSTRYINVYLILTRKSDVTKYGTNNDGNADDIVFMITQNGE</sequence>
<dbReference type="EMBL" id="CAJNOQ010006540">
    <property type="protein sequence ID" value="CAF1138706.1"/>
    <property type="molecule type" value="Genomic_DNA"/>
</dbReference>
<name>A0A814RTP0_9BILA</name>
<organism evidence="2 4">
    <name type="scientific">Didymodactylos carnosus</name>
    <dbReference type="NCBI Taxonomy" id="1234261"/>
    <lineage>
        <taxon>Eukaryota</taxon>
        <taxon>Metazoa</taxon>
        <taxon>Spiralia</taxon>
        <taxon>Gnathifera</taxon>
        <taxon>Rotifera</taxon>
        <taxon>Eurotatoria</taxon>
        <taxon>Bdelloidea</taxon>
        <taxon>Philodinida</taxon>
        <taxon>Philodinidae</taxon>
        <taxon>Didymodactylos</taxon>
    </lineage>
</organism>
<evidence type="ECO:0000256" key="1">
    <source>
        <dbReference type="SAM" id="MobiDB-lite"/>
    </source>
</evidence>
<dbReference type="Proteomes" id="UP000681722">
    <property type="component" value="Unassembled WGS sequence"/>
</dbReference>
<protein>
    <submittedName>
        <fullName evidence="2">Uncharacterized protein</fullName>
    </submittedName>
</protein>
<evidence type="ECO:0000313" key="2">
    <source>
        <dbReference type="EMBL" id="CAF1138706.1"/>
    </source>
</evidence>
<accession>A0A814RTP0</accession>
<feature type="region of interest" description="Disordered" evidence="1">
    <location>
        <begin position="126"/>
        <end position="146"/>
    </location>
</feature>
<comment type="caution">
    <text evidence="2">The sequence shown here is derived from an EMBL/GenBank/DDBJ whole genome shotgun (WGS) entry which is preliminary data.</text>
</comment>